<reference evidence="2 3" key="1">
    <citation type="submission" date="2019-04" db="EMBL/GenBank/DDBJ databases">
        <title>Deinococcus metalilatus MA1002 mutant No.5.</title>
        <authorList>
            <person name="Park W."/>
            <person name="Park C."/>
        </authorList>
    </citation>
    <scope>NUCLEOTIDE SEQUENCE [LARGE SCALE GENOMIC DNA]</scope>
    <source>
        <strain evidence="2 3">MA1002-m5</strain>
    </source>
</reference>
<evidence type="ECO:0000313" key="4">
    <source>
        <dbReference type="Proteomes" id="UP000536909"/>
    </source>
</evidence>
<name>A0AAJ5F0Y5_9DEIO</name>
<reference evidence="1 4" key="2">
    <citation type="submission" date="2020-08" db="EMBL/GenBank/DDBJ databases">
        <title>Genomic Encyclopedia of Type Strains, Phase IV (KMG-IV): sequencing the most valuable type-strain genomes for metagenomic binning, comparative biology and taxonomic classification.</title>
        <authorList>
            <person name="Goeker M."/>
        </authorList>
    </citation>
    <scope>NUCLEOTIDE SEQUENCE [LARGE SCALE GENOMIC DNA]</scope>
    <source>
        <strain evidence="1 4">DSM 105434</strain>
    </source>
</reference>
<proteinExistence type="predicted"/>
<evidence type="ECO:0000313" key="3">
    <source>
        <dbReference type="Proteomes" id="UP000308000"/>
    </source>
</evidence>
<comment type="caution">
    <text evidence="2">The sequence shown here is derived from an EMBL/GenBank/DDBJ whole genome shotgun (WGS) entry which is preliminary data.</text>
</comment>
<dbReference type="EMBL" id="JACHFV010000016">
    <property type="protein sequence ID" value="MBB5296999.1"/>
    <property type="molecule type" value="Genomic_DNA"/>
</dbReference>
<dbReference type="EMBL" id="VBRC01000014">
    <property type="protein sequence ID" value="TLK23013.1"/>
    <property type="molecule type" value="Genomic_DNA"/>
</dbReference>
<dbReference type="RefSeq" id="WP_129118074.1">
    <property type="nucleotide sequence ID" value="NZ_BSUI01000014.1"/>
</dbReference>
<evidence type="ECO:0000313" key="1">
    <source>
        <dbReference type="EMBL" id="MBB5296999.1"/>
    </source>
</evidence>
<dbReference type="Proteomes" id="UP000536909">
    <property type="component" value="Unassembled WGS sequence"/>
</dbReference>
<evidence type="ECO:0000313" key="2">
    <source>
        <dbReference type="EMBL" id="TLK23013.1"/>
    </source>
</evidence>
<protein>
    <submittedName>
        <fullName evidence="2">Uncharacterized protein</fullName>
    </submittedName>
</protein>
<dbReference type="AlphaFoldDB" id="A0AAJ5F0Y5"/>
<dbReference type="Proteomes" id="UP000308000">
    <property type="component" value="Unassembled WGS sequence"/>
</dbReference>
<keyword evidence="4" id="KW-1185">Reference proteome</keyword>
<accession>A0AAJ5F0Y5</accession>
<sequence>MGFGMSGESLRLSVHVYIEVDSLPDALEQAGKLCRLLGEIGFSMECHVERYWKIPTYYSITLPLTVSDAATSVEQAKRLLGERWATSRTEELLSAVWDYRLHGNFALPLARWCELQLDHGG</sequence>
<gene>
    <name evidence="2" type="ORF">FCS05_16680</name>
    <name evidence="1" type="ORF">HNQ10_003859</name>
</gene>
<organism evidence="2 3">
    <name type="scientific">Deinococcus metallilatus</name>
    <dbReference type="NCBI Taxonomy" id="1211322"/>
    <lineage>
        <taxon>Bacteria</taxon>
        <taxon>Thermotogati</taxon>
        <taxon>Deinococcota</taxon>
        <taxon>Deinococci</taxon>
        <taxon>Deinococcales</taxon>
        <taxon>Deinococcaceae</taxon>
        <taxon>Deinococcus</taxon>
    </lineage>
</organism>